<reference evidence="2 3" key="1">
    <citation type="submission" date="2020-02" db="EMBL/GenBank/DDBJ databases">
        <authorList>
            <person name="Ma Q."/>
            <person name="Huang Y."/>
            <person name="Song X."/>
            <person name="Pei D."/>
        </authorList>
    </citation>
    <scope>NUCLEOTIDE SEQUENCE [LARGE SCALE GENOMIC DNA]</scope>
    <source>
        <strain evidence="2">Sxm20200214</strain>
        <tissue evidence="2">Leaf</tissue>
    </source>
</reference>
<comment type="caution">
    <text evidence="2">The sequence shown here is derived from an EMBL/GenBank/DDBJ whole genome shotgun (WGS) entry which is preliminary data.</text>
</comment>
<gene>
    <name evidence="2" type="ORF">Bca52824_079236</name>
</gene>
<proteinExistence type="predicted"/>
<evidence type="ECO:0000313" key="3">
    <source>
        <dbReference type="Proteomes" id="UP000886595"/>
    </source>
</evidence>
<dbReference type="OrthoDB" id="10487654at2759"/>
<evidence type="ECO:0000313" key="2">
    <source>
        <dbReference type="EMBL" id="KAG2259942.1"/>
    </source>
</evidence>
<dbReference type="EMBL" id="JAAMPC010000015">
    <property type="protein sequence ID" value="KAG2259942.1"/>
    <property type="molecule type" value="Genomic_DNA"/>
</dbReference>
<dbReference type="AlphaFoldDB" id="A0A8X7PYX9"/>
<accession>A0A8X7PYX9</accession>
<keyword evidence="3" id="KW-1185">Reference proteome</keyword>
<protein>
    <submittedName>
        <fullName evidence="2">Uncharacterized protein</fullName>
    </submittedName>
</protein>
<sequence>MDFNPFQDSANFVDLLNSQQNVVFGSQGSVSLSSSQPPFVASQQKNDSSSKRRKFVDGSHSVSSQMNENDAAVDGDEGRPLGVKAAKRRGKKAVVEGKEREDFDHMWELKNEDLILKQSLSKMNLLSKLLARQGNLDDTEEVLKKKLIEALVSAGI</sequence>
<organism evidence="2 3">
    <name type="scientific">Brassica carinata</name>
    <name type="common">Ethiopian mustard</name>
    <name type="synonym">Abyssinian cabbage</name>
    <dbReference type="NCBI Taxonomy" id="52824"/>
    <lineage>
        <taxon>Eukaryota</taxon>
        <taxon>Viridiplantae</taxon>
        <taxon>Streptophyta</taxon>
        <taxon>Embryophyta</taxon>
        <taxon>Tracheophyta</taxon>
        <taxon>Spermatophyta</taxon>
        <taxon>Magnoliopsida</taxon>
        <taxon>eudicotyledons</taxon>
        <taxon>Gunneridae</taxon>
        <taxon>Pentapetalae</taxon>
        <taxon>rosids</taxon>
        <taxon>malvids</taxon>
        <taxon>Brassicales</taxon>
        <taxon>Brassicaceae</taxon>
        <taxon>Brassiceae</taxon>
        <taxon>Brassica</taxon>
    </lineage>
</organism>
<evidence type="ECO:0000256" key="1">
    <source>
        <dbReference type="SAM" id="MobiDB-lite"/>
    </source>
</evidence>
<dbReference type="Proteomes" id="UP000886595">
    <property type="component" value="Unassembled WGS sequence"/>
</dbReference>
<name>A0A8X7PYX9_BRACI</name>
<feature type="region of interest" description="Disordered" evidence="1">
    <location>
        <begin position="33"/>
        <end position="91"/>
    </location>
</feature>